<sequence length="88" mass="9929">MNQEMLESTEEVSSDLAHADAFGSPEQFGEVLHHLMESEARATAFAKRKKQLQNAQSVKKTSLKLEKQLFSSHVIHHIFFTETAFNPG</sequence>
<gene>
    <name evidence="1" type="ORF">PtA15_10A476</name>
</gene>
<name>A0ABY7CXH4_9BASI</name>
<evidence type="ECO:0000313" key="2">
    <source>
        <dbReference type="Proteomes" id="UP001164743"/>
    </source>
</evidence>
<dbReference type="Proteomes" id="UP001164743">
    <property type="component" value="Chromosome 10A"/>
</dbReference>
<keyword evidence="2" id="KW-1185">Reference proteome</keyword>
<protein>
    <submittedName>
        <fullName evidence="1">Uncharacterized protein</fullName>
    </submittedName>
</protein>
<dbReference type="RefSeq" id="XP_053024608.1">
    <property type="nucleotide sequence ID" value="XM_053160655.1"/>
</dbReference>
<accession>A0ABY7CXH4</accession>
<organism evidence="1 2">
    <name type="scientific">Puccinia triticina</name>
    <dbReference type="NCBI Taxonomy" id="208348"/>
    <lineage>
        <taxon>Eukaryota</taxon>
        <taxon>Fungi</taxon>
        <taxon>Dikarya</taxon>
        <taxon>Basidiomycota</taxon>
        <taxon>Pucciniomycotina</taxon>
        <taxon>Pucciniomycetes</taxon>
        <taxon>Pucciniales</taxon>
        <taxon>Pucciniaceae</taxon>
        <taxon>Puccinia</taxon>
    </lineage>
</organism>
<evidence type="ECO:0000313" key="1">
    <source>
        <dbReference type="EMBL" id="WAQ89053.1"/>
    </source>
</evidence>
<dbReference type="GeneID" id="77801550"/>
<dbReference type="EMBL" id="CP110430">
    <property type="protein sequence ID" value="WAQ89053.1"/>
    <property type="molecule type" value="Genomic_DNA"/>
</dbReference>
<proteinExistence type="predicted"/>
<reference evidence="1" key="1">
    <citation type="submission" date="2022-10" db="EMBL/GenBank/DDBJ databases">
        <title>Puccinia triticina Genome sequencing and assembly.</title>
        <authorList>
            <person name="Li C."/>
        </authorList>
    </citation>
    <scope>NUCLEOTIDE SEQUENCE</scope>
    <source>
        <strain evidence="1">Pt15</strain>
    </source>
</reference>